<dbReference type="InterPro" id="IPR016032">
    <property type="entry name" value="Sig_transdc_resp-reg_C-effctor"/>
</dbReference>
<keyword evidence="3" id="KW-0804">Transcription</keyword>
<evidence type="ECO:0000256" key="2">
    <source>
        <dbReference type="ARBA" id="ARBA00023125"/>
    </source>
</evidence>
<dbReference type="OrthoDB" id="5914438at2"/>
<evidence type="ECO:0000313" key="5">
    <source>
        <dbReference type="EMBL" id="EAV41727.1"/>
    </source>
</evidence>
<protein>
    <submittedName>
        <fullName evidence="5">Transcriptional regulatory protein</fullName>
    </submittedName>
</protein>
<evidence type="ECO:0000313" key="6">
    <source>
        <dbReference type="Proteomes" id="UP000004848"/>
    </source>
</evidence>
<dbReference type="EMBL" id="AAUW01000019">
    <property type="protein sequence ID" value="EAV41727.1"/>
    <property type="molecule type" value="Genomic_DNA"/>
</dbReference>
<comment type="caution">
    <text evidence="5">The sequence shown here is derived from an EMBL/GenBank/DDBJ whole genome shotgun (WGS) entry which is preliminary data.</text>
</comment>
<evidence type="ECO:0000256" key="1">
    <source>
        <dbReference type="ARBA" id="ARBA00023015"/>
    </source>
</evidence>
<dbReference type="Proteomes" id="UP000004848">
    <property type="component" value="Unassembled WGS sequence"/>
</dbReference>
<dbReference type="InterPro" id="IPR036388">
    <property type="entry name" value="WH-like_DNA-bd_sf"/>
</dbReference>
<keyword evidence="1" id="KW-0805">Transcription regulation</keyword>
<dbReference type="Gene3D" id="1.10.10.10">
    <property type="entry name" value="Winged helix-like DNA-binding domain superfamily/Winged helix DNA-binding domain"/>
    <property type="match status" value="1"/>
</dbReference>
<accession>A0P010</accession>
<gene>
    <name evidence="5" type="ORF">SIAM614_26371</name>
</gene>
<dbReference type="PROSITE" id="PS50043">
    <property type="entry name" value="HTH_LUXR_2"/>
    <property type="match status" value="1"/>
</dbReference>
<proteinExistence type="predicted"/>
<dbReference type="PANTHER" id="PTHR44688:SF16">
    <property type="entry name" value="DNA-BINDING TRANSCRIPTIONAL ACTIVATOR DEVR_DOSR"/>
    <property type="match status" value="1"/>
</dbReference>
<evidence type="ECO:0000256" key="3">
    <source>
        <dbReference type="ARBA" id="ARBA00023163"/>
    </source>
</evidence>
<dbReference type="Pfam" id="PF00196">
    <property type="entry name" value="GerE"/>
    <property type="match status" value="1"/>
</dbReference>
<feature type="domain" description="HTH luxR-type" evidence="4">
    <location>
        <begin position="175"/>
        <end position="240"/>
    </location>
</feature>
<dbReference type="GO" id="GO:0006355">
    <property type="term" value="P:regulation of DNA-templated transcription"/>
    <property type="evidence" value="ECO:0007669"/>
    <property type="project" value="InterPro"/>
</dbReference>
<organism evidence="5 6">
    <name type="scientific">Roseibium aggregatum (strain ATCC 25650 / DSM 13394 / JCM 20685 / NBRC 16684 / NCIMB 2208 / IAM 12614 / B1)</name>
    <name type="common">Stappia aggregata</name>
    <dbReference type="NCBI Taxonomy" id="384765"/>
    <lineage>
        <taxon>Bacteria</taxon>
        <taxon>Pseudomonadati</taxon>
        <taxon>Pseudomonadota</taxon>
        <taxon>Alphaproteobacteria</taxon>
        <taxon>Hyphomicrobiales</taxon>
        <taxon>Stappiaceae</taxon>
        <taxon>Roseibium</taxon>
    </lineage>
</organism>
<sequence length="241" mass="27513">MSSHIYDMSSQETRLLAGIISTLSVGGSQDVRTEVFPDILMLLRADVLASFEWDPRAGSYGNPFTINQDPDNIERYRNWYQFRDPMTEKLRGLRRAAHVEEVISKPDLRKTEFYNDFLARDGMHHGVNLFMLSSTRELADLRIWRHRNRPDFGEREIDLLTIIGPFMRKALSLAPEVSLDMLTERERDVALLIARGCFDKDIARVLGIGFATVRTHLGNCMTKLGCANRTELAALVSKLSH</sequence>
<reference evidence="5 6" key="1">
    <citation type="submission" date="2006-05" db="EMBL/GenBank/DDBJ databases">
        <authorList>
            <person name="King G."/>
            <person name="Ferriera S."/>
            <person name="Johnson J."/>
            <person name="Kravitz S."/>
            <person name="Beeson K."/>
            <person name="Sutton G."/>
            <person name="Rogers Y.-H."/>
            <person name="Friedman R."/>
            <person name="Frazier M."/>
            <person name="Venter J.C."/>
        </authorList>
    </citation>
    <scope>NUCLEOTIDE SEQUENCE [LARGE SCALE GENOMIC DNA]</scope>
    <source>
        <strain evidence="6">ATCC 25650 / DSM 13394 / JCM 20685 / NBRC 16684 / NCIMB 2208 / IAM 12614 / B1</strain>
    </source>
</reference>
<dbReference type="SMART" id="SM00421">
    <property type="entry name" value="HTH_LUXR"/>
    <property type="match status" value="1"/>
</dbReference>
<dbReference type="PANTHER" id="PTHR44688">
    <property type="entry name" value="DNA-BINDING TRANSCRIPTIONAL ACTIVATOR DEVR_DOSR"/>
    <property type="match status" value="1"/>
</dbReference>
<dbReference type="eggNOG" id="COG2197">
    <property type="taxonomic scope" value="Bacteria"/>
</dbReference>
<dbReference type="GeneID" id="68850526"/>
<dbReference type="SUPFAM" id="SSF46894">
    <property type="entry name" value="C-terminal effector domain of the bipartite response regulators"/>
    <property type="match status" value="1"/>
</dbReference>
<evidence type="ECO:0000259" key="4">
    <source>
        <dbReference type="PROSITE" id="PS50043"/>
    </source>
</evidence>
<name>A0P010_ROSAI</name>
<dbReference type="PRINTS" id="PR00038">
    <property type="entry name" value="HTHLUXR"/>
</dbReference>
<dbReference type="GO" id="GO:0003677">
    <property type="term" value="F:DNA binding"/>
    <property type="evidence" value="ECO:0007669"/>
    <property type="project" value="UniProtKB-KW"/>
</dbReference>
<dbReference type="CDD" id="cd06170">
    <property type="entry name" value="LuxR_C_like"/>
    <property type="match status" value="1"/>
</dbReference>
<dbReference type="InterPro" id="IPR000792">
    <property type="entry name" value="Tscrpt_reg_LuxR_C"/>
</dbReference>
<dbReference type="RefSeq" id="WP_006938362.1">
    <property type="nucleotide sequence ID" value="NZ_AAUW01000019.1"/>
</dbReference>
<dbReference type="AlphaFoldDB" id="A0P010"/>
<keyword evidence="2" id="KW-0238">DNA-binding</keyword>